<proteinExistence type="predicted"/>
<organism evidence="1 2">
    <name type="scientific">Pseudomonas fluorescens</name>
    <dbReference type="NCBI Taxonomy" id="294"/>
    <lineage>
        <taxon>Bacteria</taxon>
        <taxon>Pseudomonadati</taxon>
        <taxon>Pseudomonadota</taxon>
        <taxon>Gammaproteobacteria</taxon>
        <taxon>Pseudomonadales</taxon>
        <taxon>Pseudomonadaceae</taxon>
        <taxon>Pseudomonas</taxon>
    </lineage>
</organism>
<dbReference type="PATRIC" id="fig|294.162.peg.2010"/>
<dbReference type="EMBL" id="LJXB01000070">
    <property type="protein sequence ID" value="KPU60199.1"/>
    <property type="molecule type" value="Genomic_DNA"/>
</dbReference>
<reference evidence="1 2" key="1">
    <citation type="submission" date="2015-09" db="EMBL/GenBank/DDBJ databases">
        <authorList>
            <person name="Jackson K.R."/>
            <person name="Lunt B.L."/>
            <person name="Fisher J.N.B."/>
            <person name="Gardner A.V."/>
            <person name="Bailey M.E."/>
            <person name="Deus L.M."/>
            <person name="Earl A.S."/>
            <person name="Gibby P.D."/>
            <person name="Hartmann K.A."/>
            <person name="Liu J.E."/>
            <person name="Manci A.M."/>
            <person name="Nielsen D.A."/>
            <person name="Solomon M.B."/>
            <person name="Breakwell D.P."/>
            <person name="Burnett S.H."/>
            <person name="Grose J.H."/>
        </authorList>
    </citation>
    <scope>NUCLEOTIDE SEQUENCE [LARGE SCALE GENOMIC DNA]</scope>
    <source>
        <strain evidence="1 2">S613</strain>
    </source>
</reference>
<gene>
    <name evidence="1" type="ORF">AN403_4754</name>
</gene>
<sequence length="96" mass="10705">MNKLINTRFNDCLDTKKIREVVSVRPEPVGLLGVLDPPIAAQLLSNALEKIFLPNEFTLGFIKEMTARASLHNSKLFESKAVYVSGMYSPPEVEVL</sequence>
<dbReference type="AlphaFoldDB" id="A0A0P8X2U5"/>
<evidence type="ECO:0000313" key="1">
    <source>
        <dbReference type="EMBL" id="KPU60199.1"/>
    </source>
</evidence>
<protein>
    <submittedName>
        <fullName evidence="1">Uncharacterized protein</fullName>
    </submittedName>
</protein>
<comment type="caution">
    <text evidence="1">The sequence shown here is derived from an EMBL/GenBank/DDBJ whole genome shotgun (WGS) entry which is preliminary data.</text>
</comment>
<dbReference type="Proteomes" id="UP000050349">
    <property type="component" value="Unassembled WGS sequence"/>
</dbReference>
<name>A0A0P8X2U5_PSEFL</name>
<dbReference type="RefSeq" id="WP_057397225.1">
    <property type="nucleotide sequence ID" value="NZ_LJXB01000070.1"/>
</dbReference>
<evidence type="ECO:0000313" key="2">
    <source>
        <dbReference type="Proteomes" id="UP000050349"/>
    </source>
</evidence>
<accession>A0A0P8X2U5</accession>